<accession>A0A1H8B6T4</accession>
<evidence type="ECO:0008006" key="3">
    <source>
        <dbReference type="Google" id="ProtNLM"/>
    </source>
</evidence>
<proteinExistence type="predicted"/>
<protein>
    <recommendedName>
        <fullName evidence="3">Helix-turn-helix domain-containing protein</fullName>
    </recommendedName>
</protein>
<gene>
    <name evidence="1" type="ORF">SAMN05216325_10290</name>
</gene>
<reference evidence="1 2" key="1">
    <citation type="submission" date="2016-10" db="EMBL/GenBank/DDBJ databases">
        <authorList>
            <person name="de Groot N.N."/>
        </authorList>
    </citation>
    <scope>NUCLEOTIDE SEQUENCE [LARGE SCALE GENOMIC DNA]</scope>
    <source>
        <strain evidence="1 2">Nm22</strain>
    </source>
</reference>
<name>A0A1H8B6T4_9PROT</name>
<organism evidence="1 2">
    <name type="scientific">Nitrosomonas marina</name>
    <dbReference type="NCBI Taxonomy" id="917"/>
    <lineage>
        <taxon>Bacteria</taxon>
        <taxon>Pseudomonadati</taxon>
        <taxon>Pseudomonadota</taxon>
        <taxon>Betaproteobacteria</taxon>
        <taxon>Nitrosomonadales</taxon>
        <taxon>Nitrosomonadaceae</taxon>
        <taxon>Nitrosomonas</taxon>
    </lineage>
</organism>
<dbReference type="Proteomes" id="UP000199459">
    <property type="component" value="Unassembled WGS sequence"/>
</dbReference>
<dbReference type="EMBL" id="FOCP01000002">
    <property type="protein sequence ID" value="SEM77557.1"/>
    <property type="molecule type" value="Genomic_DNA"/>
</dbReference>
<dbReference type="AlphaFoldDB" id="A0A1H8B6T4"/>
<sequence length="74" mass="8550">MYSSMEKFNNQFPPIEQVTRTAVTTNEAAFYLNRKPQTLRIWAMNENGLIRPIRINGRLAWPVSEIKQLLGVEG</sequence>
<evidence type="ECO:0000313" key="1">
    <source>
        <dbReference type="EMBL" id="SEM77557.1"/>
    </source>
</evidence>
<evidence type="ECO:0000313" key="2">
    <source>
        <dbReference type="Proteomes" id="UP000199459"/>
    </source>
</evidence>